<evidence type="ECO:0000313" key="1">
    <source>
        <dbReference type="EMBL" id="AXF86476.1"/>
    </source>
</evidence>
<dbReference type="EMBL" id="CP031124">
    <property type="protein sequence ID" value="AXF86476.1"/>
    <property type="molecule type" value="Genomic_DNA"/>
</dbReference>
<sequence length="57" mass="6633">MMGIRFISSQKIIRCVIAGLTTNPSLGRYRIEYGMTEHLYFDHKRFANCSKNSLVYT</sequence>
<gene>
    <name evidence="1" type="ORF">DTO96_102230</name>
</gene>
<name>A0A345DDN8_9BURK</name>
<evidence type="ECO:0000313" key="2">
    <source>
        <dbReference type="Proteomes" id="UP000252182"/>
    </source>
</evidence>
<dbReference type="AlphaFoldDB" id="A0A345DDN8"/>
<proteinExistence type="predicted"/>
<dbReference type="Proteomes" id="UP000252182">
    <property type="component" value="Chromosome"/>
</dbReference>
<keyword evidence="2" id="KW-1185">Reference proteome</keyword>
<accession>A0A345DDN8</accession>
<reference evidence="2" key="1">
    <citation type="submission" date="2018-07" db="EMBL/GenBank/DDBJ databases">
        <authorList>
            <person name="Kim H."/>
        </authorList>
    </citation>
    <scope>NUCLEOTIDE SEQUENCE [LARGE SCALE GENOMIC DNA]</scope>
    <source>
        <strain evidence="2">F02</strain>
    </source>
</reference>
<protein>
    <submittedName>
        <fullName evidence="1">Uncharacterized protein</fullName>
    </submittedName>
</protein>
<dbReference type="KEGG" id="hyf:DTO96_102230"/>
<organism evidence="1 2">
    <name type="scientific">Ephemeroptericola cinctiostellae</name>
    <dbReference type="NCBI Taxonomy" id="2268024"/>
    <lineage>
        <taxon>Bacteria</taxon>
        <taxon>Pseudomonadati</taxon>
        <taxon>Pseudomonadota</taxon>
        <taxon>Betaproteobacteria</taxon>
        <taxon>Burkholderiales</taxon>
        <taxon>Burkholderiaceae</taxon>
        <taxon>Ephemeroptericola</taxon>
    </lineage>
</organism>